<dbReference type="Gene3D" id="1.10.10.10">
    <property type="entry name" value="Winged helix-like DNA-binding domain superfamily/Winged helix DNA-binding domain"/>
    <property type="match status" value="1"/>
</dbReference>
<name>A0ABV9N8L9_9PROT</name>
<dbReference type="RefSeq" id="WP_371393855.1">
    <property type="nucleotide sequence ID" value="NZ_CP163421.1"/>
</dbReference>
<dbReference type="PANTHER" id="PTHR33164:SF43">
    <property type="entry name" value="HTH-TYPE TRANSCRIPTIONAL REPRESSOR YETL"/>
    <property type="match status" value="1"/>
</dbReference>
<dbReference type="SMART" id="SM00347">
    <property type="entry name" value="HTH_MARR"/>
    <property type="match status" value="1"/>
</dbReference>
<dbReference type="InterPro" id="IPR036390">
    <property type="entry name" value="WH_DNA-bd_sf"/>
</dbReference>
<dbReference type="Proteomes" id="UP001596024">
    <property type="component" value="Unassembled WGS sequence"/>
</dbReference>
<evidence type="ECO:0000259" key="1">
    <source>
        <dbReference type="PROSITE" id="PS50995"/>
    </source>
</evidence>
<dbReference type="PANTHER" id="PTHR33164">
    <property type="entry name" value="TRANSCRIPTIONAL REGULATOR, MARR FAMILY"/>
    <property type="match status" value="1"/>
</dbReference>
<dbReference type="InterPro" id="IPR039422">
    <property type="entry name" value="MarR/SlyA-like"/>
</dbReference>
<proteinExistence type="predicted"/>
<dbReference type="Pfam" id="PF12802">
    <property type="entry name" value="MarR_2"/>
    <property type="match status" value="1"/>
</dbReference>
<dbReference type="InterPro" id="IPR036388">
    <property type="entry name" value="WH-like_DNA-bd_sf"/>
</dbReference>
<dbReference type="EMBL" id="JBHSGQ010000002">
    <property type="protein sequence ID" value="MFC4724697.1"/>
    <property type="molecule type" value="Genomic_DNA"/>
</dbReference>
<dbReference type="InterPro" id="IPR000835">
    <property type="entry name" value="HTH_MarR-typ"/>
</dbReference>
<gene>
    <name evidence="2" type="ORF">ACFPB0_05285</name>
</gene>
<feature type="domain" description="HTH marR-type" evidence="1">
    <location>
        <begin position="1"/>
        <end position="141"/>
    </location>
</feature>
<reference evidence="3" key="1">
    <citation type="journal article" date="2019" name="Int. J. Syst. Evol. Microbiol.">
        <title>The Global Catalogue of Microorganisms (GCM) 10K type strain sequencing project: providing services to taxonomists for standard genome sequencing and annotation.</title>
        <authorList>
            <consortium name="The Broad Institute Genomics Platform"/>
            <consortium name="The Broad Institute Genome Sequencing Center for Infectious Disease"/>
            <person name="Wu L."/>
            <person name="Ma J."/>
        </authorList>
    </citation>
    <scope>NUCLEOTIDE SEQUENCE [LARGE SCALE GENOMIC DNA]</scope>
    <source>
        <strain evidence="3">CCUG 62981</strain>
    </source>
</reference>
<comment type="caution">
    <text evidence="2">The sequence shown here is derived from an EMBL/GenBank/DDBJ whole genome shotgun (WGS) entry which is preliminary data.</text>
</comment>
<sequence length="152" mass="16199">MSKDTGQAGQAIFAALNEIAIIGQLSGNAFLKVMPDGLQLAQFGVLNHMVRLGDGWTPVRLASAFQVTKGAMTNTLQRLEARALVRIEPDPADGRSKRVFITDAGRAMHQRCLAALGPELAALEAALGGELFTRLLPDLQALRVHLDAARSG</sequence>
<accession>A0ABV9N8L9</accession>
<keyword evidence="3" id="KW-1185">Reference proteome</keyword>
<dbReference type="PROSITE" id="PS50995">
    <property type="entry name" value="HTH_MARR_2"/>
    <property type="match status" value="1"/>
</dbReference>
<dbReference type="PRINTS" id="PR00598">
    <property type="entry name" value="HTHMARR"/>
</dbReference>
<dbReference type="SUPFAM" id="SSF46785">
    <property type="entry name" value="Winged helix' DNA-binding domain"/>
    <property type="match status" value="1"/>
</dbReference>
<organism evidence="2 3">
    <name type="scientific">Glycocaulis abyssi</name>
    <dbReference type="NCBI Taxonomy" id="1433403"/>
    <lineage>
        <taxon>Bacteria</taxon>
        <taxon>Pseudomonadati</taxon>
        <taxon>Pseudomonadota</taxon>
        <taxon>Alphaproteobacteria</taxon>
        <taxon>Maricaulales</taxon>
        <taxon>Maricaulaceae</taxon>
        <taxon>Glycocaulis</taxon>
    </lineage>
</organism>
<protein>
    <submittedName>
        <fullName evidence="2">MarR family winged helix-turn-helix transcriptional regulator</fullName>
    </submittedName>
</protein>
<evidence type="ECO:0000313" key="2">
    <source>
        <dbReference type="EMBL" id="MFC4724697.1"/>
    </source>
</evidence>
<evidence type="ECO:0000313" key="3">
    <source>
        <dbReference type="Proteomes" id="UP001596024"/>
    </source>
</evidence>